<dbReference type="AlphaFoldDB" id="F8Q8Q8"/>
<dbReference type="Gene3D" id="1.25.40.10">
    <property type="entry name" value="Tetratricopeptide repeat domain"/>
    <property type="match status" value="1"/>
</dbReference>
<evidence type="ECO:0000259" key="7">
    <source>
        <dbReference type="Pfam" id="PF23411"/>
    </source>
</evidence>
<evidence type="ECO:0000256" key="2">
    <source>
        <dbReference type="ARBA" id="ARBA00022448"/>
    </source>
</evidence>
<dbReference type="Pfam" id="PF23411">
    <property type="entry name" value="Beta-prop_Vps41"/>
    <property type="match status" value="1"/>
</dbReference>
<dbReference type="PROSITE" id="PS50236">
    <property type="entry name" value="CHCR"/>
    <property type="match status" value="1"/>
</dbReference>
<dbReference type="PANTHER" id="PTHR12616">
    <property type="entry name" value="VACUOLAR PROTEIN SORTING VPS41"/>
    <property type="match status" value="1"/>
</dbReference>
<evidence type="ECO:0000256" key="1">
    <source>
        <dbReference type="ARBA" id="ARBA00009582"/>
    </source>
</evidence>
<feature type="repeat" description="CHCR" evidence="5">
    <location>
        <begin position="713"/>
        <end position="857"/>
    </location>
</feature>
<dbReference type="InterPro" id="IPR057780">
    <property type="entry name" value="Beta-prop_Vps41"/>
</dbReference>
<dbReference type="FunCoup" id="F8Q8Q8">
    <property type="interactions" value="270"/>
</dbReference>
<dbReference type="Gene3D" id="2.130.10.10">
    <property type="entry name" value="YVTN repeat-like/Quinoprotein amine dehydrogenase"/>
    <property type="match status" value="1"/>
</dbReference>
<dbReference type="GO" id="GO:0030897">
    <property type="term" value="C:HOPS complex"/>
    <property type="evidence" value="ECO:0007669"/>
    <property type="project" value="UniProtKB-UniRule"/>
</dbReference>
<dbReference type="InParanoid" id="F8Q8Q8"/>
<dbReference type="InterPro" id="IPR016902">
    <property type="entry name" value="Vps41"/>
</dbReference>
<dbReference type="Pfam" id="PF23556">
    <property type="entry name" value="TPR_Vps41"/>
    <property type="match status" value="1"/>
</dbReference>
<dbReference type="GO" id="GO:0034058">
    <property type="term" value="P:endosomal vesicle fusion"/>
    <property type="evidence" value="ECO:0007669"/>
    <property type="project" value="UniProtKB-UniRule"/>
</dbReference>
<feature type="compositionally biased region" description="Acidic residues" evidence="6">
    <location>
        <begin position="62"/>
        <end position="72"/>
    </location>
</feature>
<feature type="compositionally biased region" description="Basic and acidic residues" evidence="6">
    <location>
        <begin position="45"/>
        <end position="61"/>
    </location>
</feature>
<comment type="similarity">
    <text evidence="1 4">Belongs to the VPS41 family.</text>
</comment>
<dbReference type="OrthoDB" id="244107at2759"/>
<dbReference type="InterPro" id="IPR000547">
    <property type="entry name" value="Clathrin_H-chain/VPS_repeat"/>
</dbReference>
<evidence type="ECO:0000256" key="5">
    <source>
        <dbReference type="PROSITE-ProRule" id="PRU01006"/>
    </source>
</evidence>
<dbReference type="GO" id="GO:0000329">
    <property type="term" value="C:fungal-type vacuole membrane"/>
    <property type="evidence" value="ECO:0007669"/>
    <property type="project" value="UniProtKB-UniRule"/>
</dbReference>
<comment type="function">
    <text evidence="4">Required for vacuolar assembly and vacuolar traffic.</text>
</comment>
<dbReference type="EMBL" id="GL945486">
    <property type="protein sequence ID" value="EGN94963.1"/>
    <property type="molecule type" value="Genomic_DNA"/>
</dbReference>
<dbReference type="SUPFAM" id="SSF50978">
    <property type="entry name" value="WD40 repeat-like"/>
    <property type="match status" value="1"/>
</dbReference>
<accession>F8Q8Q8</accession>
<dbReference type="GO" id="GO:0009267">
    <property type="term" value="P:cellular response to starvation"/>
    <property type="evidence" value="ECO:0007669"/>
    <property type="project" value="TreeGrafter"/>
</dbReference>
<dbReference type="GO" id="GO:0006623">
    <property type="term" value="P:protein targeting to vacuole"/>
    <property type="evidence" value="ECO:0007669"/>
    <property type="project" value="InterPro"/>
</dbReference>
<keyword evidence="2 4" id="KW-0813">Transport</keyword>
<feature type="compositionally biased region" description="Basic and acidic residues" evidence="6">
    <location>
        <begin position="73"/>
        <end position="86"/>
    </location>
</feature>
<dbReference type="OMA" id="CYIRLQD"/>
<gene>
    <name evidence="8" type="ORF">SERLA73DRAFT_95582</name>
</gene>
<dbReference type="FunFam" id="1.25.40.10:FF:000350">
    <property type="entry name" value="Vacuolar protein sorting-associated protein 41 homolog"/>
    <property type="match status" value="1"/>
</dbReference>
<dbReference type="InterPro" id="IPR015943">
    <property type="entry name" value="WD40/YVTN_repeat-like_dom_sf"/>
</dbReference>
<protein>
    <recommendedName>
        <fullName evidence="4">Vacuolar protein sorting-associated protein 41</fullName>
    </recommendedName>
</protein>
<dbReference type="InterPro" id="IPR001680">
    <property type="entry name" value="WD40_rpt"/>
</dbReference>
<feature type="domain" description="Vps41 beta-propeller" evidence="7">
    <location>
        <begin position="105"/>
        <end position="469"/>
    </location>
</feature>
<feature type="compositionally biased region" description="Acidic residues" evidence="6">
    <location>
        <begin position="87"/>
        <end position="102"/>
    </location>
</feature>
<dbReference type="SMART" id="SM00320">
    <property type="entry name" value="WD40"/>
    <property type="match status" value="2"/>
</dbReference>
<sequence length="1022" mass="114305">MSSESAHVSENEDSSNQDEHEGSESLSEHGSEDHVSHANGAAIVKDSHELEKIEAEQHESDFSDEQEGSDGEETGKEGQEDERSSEYDEDEDDEDDDDDDDEPALKYERIGGSLNDLLKKDSASAMAISNKLLALGTHSGIVHILDLTGKRIKSFKPHQASVCDMSLDASADFVATASMDGQVVIHSLTTPESYAFDLKRPMRTVALDPEFARRNSRAFVCGGMAGSLVLREKGWLGHKETVLHSGEGPIWHVRWRDHLIAWANDLGVKIYDTVSQSRITFIDRPAGSPRADLFKCTLHWQDDSTILIGWADYIKVARIRTRPRNTTTSTTASLPSLIVEITATFQLDCMISGIVPHPMPSPGAPKTNGSSAVPPALTTFLILAYEPPDTSFLSGNEMTEDRAQQARKAAERPELRIISRAGEELAADALSISSFQSWSCNDYVLGELEDEKNRRCYVVLSPKDIVIVRSRDRRDHIAWLVERKRYEEALEELEHLGEDGPAAEAHGPPVDATEIGERYIRHLVGEGDFVKAARLCPKVCGQDTKRWEDWIFVFAQNTQLQAITPYVPTESPRLSHLVYEMVLGHFLTHDKHALLQMIKDWPREIYDIHAVIVAVQSELDRLPSSSSTSTSAPDSVLLMECLAELFTANRQPGKALPFFLRLRRSNVFDLIREHNLFTDVQDQALLLVEFDYELIEKRRKEGEEVDPEQSDAITLLVDHTHSIPVARVVKQLQSRQYYLFLYLDALFAKDPHLAFDFADLQVTLYAEYATPRLIDYLRASSYYNLEAAYNVCKGRDLVPEMVFLLGRMGNNKKALTLIIERLGDVHRAIEFAKEQSDDDLWEDLLKYSETRPAFIRGLLENVGAEIDPIRLIRRIKNGLEIPGLKEALIKILHDFHLQISLLEGCQTILNGDSSDLAKTRQKGQTGGFFVTAKNTCPMCSELLLRTPQDLLLLFLCRHVAHACCVAGTEDLPEQPDPGLLRVGLVDPVGVGMSGKIAFASVVRAKVHQGCPVCHKKVEGDRM</sequence>
<dbReference type="STRING" id="936435.F8Q8Q8"/>
<evidence type="ECO:0000313" key="8">
    <source>
        <dbReference type="EMBL" id="EGN94963.1"/>
    </source>
</evidence>
<keyword evidence="9" id="KW-1185">Reference proteome</keyword>
<dbReference type="FunFam" id="2.130.10.10:FF:000932">
    <property type="entry name" value="Related to Vacuolar assembly protein VPS41"/>
    <property type="match status" value="1"/>
</dbReference>
<dbReference type="InterPro" id="IPR045111">
    <property type="entry name" value="Vps41/Vps8"/>
</dbReference>
<reference evidence="9" key="1">
    <citation type="journal article" date="2011" name="Science">
        <title>The plant cell wall-decomposing machinery underlies the functional diversity of forest fungi.</title>
        <authorList>
            <person name="Eastwood D.C."/>
            <person name="Floudas D."/>
            <person name="Binder M."/>
            <person name="Majcherczyk A."/>
            <person name="Schneider P."/>
            <person name="Aerts A."/>
            <person name="Asiegbu F.O."/>
            <person name="Baker S.E."/>
            <person name="Barry K."/>
            <person name="Bendiksby M."/>
            <person name="Blumentritt M."/>
            <person name="Coutinho P.M."/>
            <person name="Cullen D."/>
            <person name="de Vries R.P."/>
            <person name="Gathman A."/>
            <person name="Goodell B."/>
            <person name="Henrissat B."/>
            <person name="Ihrmark K."/>
            <person name="Kauserud H."/>
            <person name="Kohler A."/>
            <person name="LaButti K."/>
            <person name="Lapidus A."/>
            <person name="Lavin J.L."/>
            <person name="Lee Y.-H."/>
            <person name="Lindquist E."/>
            <person name="Lilly W."/>
            <person name="Lucas S."/>
            <person name="Morin E."/>
            <person name="Murat C."/>
            <person name="Oguiza J.A."/>
            <person name="Park J."/>
            <person name="Pisabarro A.G."/>
            <person name="Riley R."/>
            <person name="Rosling A."/>
            <person name="Salamov A."/>
            <person name="Schmidt O."/>
            <person name="Schmutz J."/>
            <person name="Skrede I."/>
            <person name="Stenlid J."/>
            <person name="Wiebenga A."/>
            <person name="Xie X."/>
            <person name="Kuees U."/>
            <person name="Hibbett D.S."/>
            <person name="Hoffmeister D."/>
            <person name="Hoegberg N."/>
            <person name="Martin F."/>
            <person name="Grigoriev I.V."/>
            <person name="Watkinson S.C."/>
        </authorList>
    </citation>
    <scope>NUCLEOTIDE SEQUENCE [LARGE SCALE GENOMIC DNA]</scope>
    <source>
        <strain evidence="9">strain S7.3</strain>
    </source>
</reference>
<evidence type="ECO:0000256" key="4">
    <source>
        <dbReference type="PIRNR" id="PIRNR028921"/>
    </source>
</evidence>
<dbReference type="HOGENOM" id="CLU_001285_2_0_1"/>
<evidence type="ECO:0000313" key="9">
    <source>
        <dbReference type="Proteomes" id="UP000008063"/>
    </source>
</evidence>
<evidence type="ECO:0000256" key="6">
    <source>
        <dbReference type="SAM" id="MobiDB-lite"/>
    </source>
</evidence>
<dbReference type="PANTHER" id="PTHR12616:SF1">
    <property type="entry name" value="VACUOLAR PROTEIN SORTING-ASSOCIATED PROTEIN 41 HOMOLOG"/>
    <property type="match status" value="1"/>
</dbReference>
<dbReference type="InterPro" id="IPR011990">
    <property type="entry name" value="TPR-like_helical_dom_sf"/>
</dbReference>
<proteinExistence type="inferred from homology"/>
<dbReference type="GO" id="GO:0016236">
    <property type="term" value="P:macroautophagy"/>
    <property type="evidence" value="ECO:0007669"/>
    <property type="project" value="TreeGrafter"/>
</dbReference>
<name>F8Q8Q8_SERL3</name>
<dbReference type="SMART" id="SM00299">
    <property type="entry name" value="CLH"/>
    <property type="match status" value="1"/>
</dbReference>
<keyword evidence="3 4" id="KW-0653">Protein transport</keyword>
<keyword evidence="4" id="KW-0926">Vacuole</keyword>
<dbReference type="PIRSF" id="PIRSF028921">
    <property type="entry name" value="VPS41"/>
    <property type="match status" value="1"/>
</dbReference>
<dbReference type="InterPro" id="IPR036322">
    <property type="entry name" value="WD40_repeat_dom_sf"/>
</dbReference>
<comment type="subcellular location">
    <subcellularLocation>
        <location evidence="4">Vacuole</location>
    </subcellularLocation>
</comment>
<dbReference type="Proteomes" id="UP000008063">
    <property type="component" value="Unassembled WGS sequence"/>
</dbReference>
<dbReference type="GO" id="GO:0005770">
    <property type="term" value="C:late endosome"/>
    <property type="evidence" value="ECO:0007669"/>
    <property type="project" value="UniProtKB-UniRule"/>
</dbReference>
<evidence type="ECO:0000256" key="3">
    <source>
        <dbReference type="ARBA" id="ARBA00022927"/>
    </source>
</evidence>
<feature type="region of interest" description="Disordered" evidence="6">
    <location>
        <begin position="1"/>
        <end position="108"/>
    </location>
</feature>
<organism evidence="9">
    <name type="scientific">Serpula lacrymans var. lacrymans (strain S7.3)</name>
    <name type="common">Dry rot fungus</name>
    <dbReference type="NCBI Taxonomy" id="936435"/>
    <lineage>
        <taxon>Eukaryota</taxon>
        <taxon>Fungi</taxon>
        <taxon>Dikarya</taxon>
        <taxon>Basidiomycota</taxon>
        <taxon>Agaricomycotina</taxon>
        <taxon>Agaricomycetes</taxon>
        <taxon>Agaricomycetidae</taxon>
        <taxon>Boletales</taxon>
        <taxon>Coniophorineae</taxon>
        <taxon>Serpulaceae</taxon>
        <taxon>Serpula</taxon>
    </lineage>
</organism>
<feature type="compositionally biased region" description="Basic and acidic residues" evidence="6">
    <location>
        <begin position="17"/>
        <end position="36"/>
    </location>
</feature>